<dbReference type="EMBL" id="NCKU01009329">
    <property type="protein sequence ID" value="RWS01353.1"/>
    <property type="molecule type" value="Genomic_DNA"/>
</dbReference>
<dbReference type="InterPro" id="IPR029063">
    <property type="entry name" value="SAM-dependent_MTases_sf"/>
</dbReference>
<evidence type="ECO:0000256" key="6">
    <source>
        <dbReference type="ARBA" id="ARBA00040730"/>
    </source>
</evidence>
<dbReference type="InterPro" id="IPR012967">
    <property type="entry name" value="COMT_dimerisation"/>
</dbReference>
<dbReference type="PANTHER" id="PTHR43712">
    <property type="entry name" value="PUTATIVE (AFU_ORTHOLOGUE AFUA_4G14580)-RELATED"/>
    <property type="match status" value="1"/>
</dbReference>
<dbReference type="GO" id="GO:0017096">
    <property type="term" value="F:acetylserotonin O-methyltransferase activity"/>
    <property type="evidence" value="ECO:0007669"/>
    <property type="project" value="UniProtKB-EC"/>
</dbReference>
<evidence type="ECO:0000256" key="1">
    <source>
        <dbReference type="ARBA" id="ARBA00022603"/>
    </source>
</evidence>
<dbReference type="SUPFAM" id="SSF46785">
    <property type="entry name" value="Winged helix' DNA-binding domain"/>
    <property type="match status" value="1"/>
</dbReference>
<dbReference type="InterPro" id="IPR036390">
    <property type="entry name" value="WH_DNA-bd_sf"/>
</dbReference>
<sequence length="332" mass="38202">MSENFAILNRYIYDSLRTEIVCHAVKLNIVDHLIRKPMSADDLAHIIQAHPQLLNRMLRYLVLFGILEENDEIFSVTSLGLLLSDGHEEGMKERFIICSNYSFKVVKHLDHTIRTGGTALELALGMPVFDYLKEHPEDKECFMRMLNKQSKIEARQILSVYDFSCFEHIVDIGGADGTLLIIILKSTPKVRGTVFDLPHIVEKAAEMIAENKLGERCKTTAGNFFDSITVEGDCYLVKYVLHDWNDEKCIQILRNIGKRMDRKSKLLILEKILLSDDYFLQMDDFMLWIEADGKERNISEFQALLRSAGFKMSRLIQMPTTKFTIIETVLSK</sequence>
<dbReference type="OrthoDB" id="1606438at2759"/>
<dbReference type="InterPro" id="IPR036388">
    <property type="entry name" value="WH-like_DNA-bd_sf"/>
</dbReference>
<dbReference type="EC" id="2.1.1.4" evidence="5"/>
<keyword evidence="12" id="KW-1185">Reference proteome</keyword>
<dbReference type="GO" id="GO:0046983">
    <property type="term" value="F:protein dimerization activity"/>
    <property type="evidence" value="ECO:0007669"/>
    <property type="project" value="InterPro"/>
</dbReference>
<reference evidence="11 12" key="1">
    <citation type="journal article" date="2018" name="Gigascience">
        <title>Genomes of trombidid mites reveal novel predicted allergens and laterally-transferred genes associated with secondary metabolism.</title>
        <authorList>
            <person name="Dong X."/>
            <person name="Chaisiri K."/>
            <person name="Xia D."/>
            <person name="Armstrong S.D."/>
            <person name="Fang Y."/>
            <person name="Donnelly M.J."/>
            <person name="Kadowaki T."/>
            <person name="McGarry J.W."/>
            <person name="Darby A.C."/>
            <person name="Makepeace B.L."/>
        </authorList>
    </citation>
    <scope>NUCLEOTIDE SEQUENCE [LARGE SCALE GENOMIC DNA]</scope>
    <source>
        <strain evidence="11">UoL-WK</strain>
    </source>
</reference>
<evidence type="ECO:0000256" key="8">
    <source>
        <dbReference type="PIRSR" id="PIRSR005739-1"/>
    </source>
</evidence>
<feature type="active site" description="Proton acceptor" evidence="8">
    <location>
        <position position="242"/>
    </location>
</feature>
<name>A0A443QE83_9ACAR</name>
<dbReference type="PANTHER" id="PTHR43712:SF2">
    <property type="entry name" value="O-METHYLTRANSFERASE CICE"/>
    <property type="match status" value="1"/>
</dbReference>
<dbReference type="InterPro" id="IPR016461">
    <property type="entry name" value="COMT-like"/>
</dbReference>
<dbReference type="Pfam" id="PF00891">
    <property type="entry name" value="Methyltransf_2"/>
    <property type="match status" value="1"/>
</dbReference>
<evidence type="ECO:0000259" key="9">
    <source>
        <dbReference type="Pfam" id="PF00891"/>
    </source>
</evidence>
<evidence type="ECO:0000313" key="11">
    <source>
        <dbReference type="EMBL" id="RWS01353.1"/>
    </source>
</evidence>
<proteinExistence type="predicted"/>
<keyword evidence="3" id="KW-0949">S-adenosyl-L-methionine</keyword>
<evidence type="ECO:0000256" key="3">
    <source>
        <dbReference type="ARBA" id="ARBA00022691"/>
    </source>
</evidence>
<keyword evidence="2 11" id="KW-0808">Transferase</keyword>
<dbReference type="PIRSF" id="PIRSF005739">
    <property type="entry name" value="O-mtase"/>
    <property type="match status" value="1"/>
</dbReference>
<dbReference type="Gene3D" id="3.40.50.150">
    <property type="entry name" value="Vaccinia Virus protein VP39"/>
    <property type="match status" value="1"/>
</dbReference>
<protein>
    <recommendedName>
        <fullName evidence="6">Acetylserotonin O-methyltransferase</fullName>
        <ecNumber evidence="5">2.1.1.4</ecNumber>
    </recommendedName>
    <alternativeName>
        <fullName evidence="7">Hydroxyindole O-methyltransferase</fullName>
    </alternativeName>
</protein>
<keyword evidence="1 11" id="KW-0489">Methyltransferase</keyword>
<feature type="domain" description="O-methyltransferase dimerisation" evidence="10">
    <location>
        <begin position="15"/>
        <end position="80"/>
    </location>
</feature>
<evidence type="ECO:0000259" key="10">
    <source>
        <dbReference type="Pfam" id="PF08100"/>
    </source>
</evidence>
<comment type="function">
    <text evidence="4">Catalyzes the transfer of a methyl group onto N-acetylserotonin, producing melatonin (N-acetyl-5-methoxytryptamine).</text>
</comment>
<dbReference type="GO" id="GO:0032259">
    <property type="term" value="P:methylation"/>
    <property type="evidence" value="ECO:0007669"/>
    <property type="project" value="UniProtKB-KW"/>
</dbReference>
<evidence type="ECO:0000256" key="4">
    <source>
        <dbReference type="ARBA" id="ARBA00037645"/>
    </source>
</evidence>
<evidence type="ECO:0000256" key="2">
    <source>
        <dbReference type="ARBA" id="ARBA00022679"/>
    </source>
</evidence>
<comment type="caution">
    <text evidence="11">The sequence shown here is derived from an EMBL/GenBank/DDBJ whole genome shotgun (WGS) entry which is preliminary data.</text>
</comment>
<dbReference type="Proteomes" id="UP000285301">
    <property type="component" value="Unassembled WGS sequence"/>
</dbReference>
<dbReference type="Gene3D" id="1.10.10.10">
    <property type="entry name" value="Winged helix-like DNA-binding domain superfamily/Winged helix DNA-binding domain"/>
    <property type="match status" value="1"/>
</dbReference>
<dbReference type="AlphaFoldDB" id="A0A443QE83"/>
<accession>A0A443QE83</accession>
<organism evidence="11 12">
    <name type="scientific">Dinothrombium tinctorium</name>
    <dbReference type="NCBI Taxonomy" id="1965070"/>
    <lineage>
        <taxon>Eukaryota</taxon>
        <taxon>Metazoa</taxon>
        <taxon>Ecdysozoa</taxon>
        <taxon>Arthropoda</taxon>
        <taxon>Chelicerata</taxon>
        <taxon>Arachnida</taxon>
        <taxon>Acari</taxon>
        <taxon>Acariformes</taxon>
        <taxon>Trombidiformes</taxon>
        <taxon>Prostigmata</taxon>
        <taxon>Anystina</taxon>
        <taxon>Parasitengona</taxon>
        <taxon>Trombidioidea</taxon>
        <taxon>Trombidiidae</taxon>
        <taxon>Dinothrombium</taxon>
    </lineage>
</organism>
<dbReference type="SUPFAM" id="SSF53335">
    <property type="entry name" value="S-adenosyl-L-methionine-dependent methyltransferases"/>
    <property type="match status" value="1"/>
</dbReference>
<evidence type="ECO:0000313" key="12">
    <source>
        <dbReference type="Proteomes" id="UP000285301"/>
    </source>
</evidence>
<gene>
    <name evidence="11" type="ORF">B4U79_16739</name>
</gene>
<dbReference type="InterPro" id="IPR001077">
    <property type="entry name" value="COMT_C"/>
</dbReference>
<feature type="domain" description="O-methyltransferase C-terminal" evidence="9">
    <location>
        <begin position="107"/>
        <end position="311"/>
    </location>
</feature>
<dbReference type="Pfam" id="PF08100">
    <property type="entry name" value="Dimerisation"/>
    <property type="match status" value="1"/>
</dbReference>
<dbReference type="PROSITE" id="PS51683">
    <property type="entry name" value="SAM_OMT_II"/>
    <property type="match status" value="1"/>
</dbReference>
<evidence type="ECO:0000256" key="7">
    <source>
        <dbReference type="ARBA" id="ARBA00043054"/>
    </source>
</evidence>
<evidence type="ECO:0000256" key="5">
    <source>
        <dbReference type="ARBA" id="ARBA00039116"/>
    </source>
</evidence>
<dbReference type="Gene3D" id="1.10.287.1350">
    <property type="match status" value="1"/>
</dbReference>